<protein>
    <submittedName>
        <fullName evidence="2">Sugar nucleotide-binding protein</fullName>
    </submittedName>
</protein>
<accession>A0ABR7ZAB8</accession>
<proteinExistence type="predicted"/>
<dbReference type="SUPFAM" id="SSF51735">
    <property type="entry name" value="NAD(P)-binding Rossmann-fold domains"/>
    <property type="match status" value="1"/>
</dbReference>
<comment type="caution">
    <text evidence="2">The sequence shown here is derived from an EMBL/GenBank/DDBJ whole genome shotgun (WGS) entry which is preliminary data.</text>
</comment>
<dbReference type="RefSeq" id="WP_190427255.1">
    <property type="nucleotide sequence ID" value="NZ_JAAOCA010000067.1"/>
</dbReference>
<evidence type="ECO:0000313" key="2">
    <source>
        <dbReference type="EMBL" id="MBD1602357.1"/>
    </source>
</evidence>
<name>A0ABR7ZAB8_9PSED</name>
<dbReference type="Gene3D" id="3.90.25.10">
    <property type="entry name" value="UDP-galactose 4-epimerase, domain 1"/>
    <property type="match status" value="1"/>
</dbReference>
<gene>
    <name evidence="2" type="ORF">HAQ05_27120</name>
</gene>
<dbReference type="Proteomes" id="UP000805841">
    <property type="component" value="Unassembled WGS sequence"/>
</dbReference>
<dbReference type="Pfam" id="PF04321">
    <property type="entry name" value="RmlD_sub_bind"/>
    <property type="match status" value="1"/>
</dbReference>
<keyword evidence="3" id="KW-1185">Reference proteome</keyword>
<sequence length="52" mass="5670">PSSEYPTPAQRPLNSRLDCSKLAREWGVAQPAWGEGLLQCLRSSVIKSPTGM</sequence>
<evidence type="ECO:0000313" key="3">
    <source>
        <dbReference type="Proteomes" id="UP000805841"/>
    </source>
</evidence>
<organism evidence="2 3">
    <name type="scientific">Pseudomonas typographi</name>
    <dbReference type="NCBI Taxonomy" id="2715964"/>
    <lineage>
        <taxon>Bacteria</taxon>
        <taxon>Pseudomonadati</taxon>
        <taxon>Pseudomonadota</taxon>
        <taxon>Gammaproteobacteria</taxon>
        <taxon>Pseudomonadales</taxon>
        <taxon>Pseudomonadaceae</taxon>
        <taxon>Pseudomonas</taxon>
    </lineage>
</organism>
<dbReference type="InterPro" id="IPR029903">
    <property type="entry name" value="RmlD-like-bd"/>
</dbReference>
<dbReference type="InterPro" id="IPR036291">
    <property type="entry name" value="NAD(P)-bd_dom_sf"/>
</dbReference>
<feature type="non-terminal residue" evidence="2">
    <location>
        <position position="1"/>
    </location>
</feature>
<feature type="domain" description="RmlD-like substrate binding" evidence="1">
    <location>
        <begin position="2"/>
        <end position="43"/>
    </location>
</feature>
<reference evidence="2 3" key="1">
    <citation type="journal article" date="2020" name="Insects">
        <title>Bacteria Belonging to Pseudomonas typographi sp. nov. from the Bark Beetle Ips typographus Have Genomic Potential to Aid in the Host Ecology.</title>
        <authorList>
            <person name="Peral-Aranega E."/>
            <person name="Saati-Santamaria Z."/>
            <person name="Kolarik M."/>
            <person name="Rivas R."/>
            <person name="Garcia-Fraile P."/>
        </authorList>
    </citation>
    <scope>NUCLEOTIDE SEQUENCE [LARGE SCALE GENOMIC DNA]</scope>
    <source>
        <strain evidence="2 3">CA3A</strain>
    </source>
</reference>
<dbReference type="Gene3D" id="3.40.50.720">
    <property type="entry name" value="NAD(P)-binding Rossmann-like Domain"/>
    <property type="match status" value="1"/>
</dbReference>
<dbReference type="EMBL" id="JAAOCA010000067">
    <property type="protein sequence ID" value="MBD1602357.1"/>
    <property type="molecule type" value="Genomic_DNA"/>
</dbReference>
<evidence type="ECO:0000259" key="1">
    <source>
        <dbReference type="Pfam" id="PF04321"/>
    </source>
</evidence>